<gene>
    <name evidence="12" type="ORF">EVOR1521_LOCUS31846</name>
</gene>
<feature type="transmembrane region" description="Helical" evidence="9">
    <location>
        <begin position="209"/>
        <end position="230"/>
    </location>
</feature>
<sequence length="528" mass="58476">MAEAQSLVYIKVQQAAYIEIADNTFAHLHSLSLDWHLRKKMGNVIRSMDRGIQAAQQTMQYVFLYLIPTLVEAFAVTLIFIFHFNNMQLAVFVFLNLFLYIYSTVQVTLWRKQFRTATTKHDNDLHDCLTDSLVNYETVKYFTAEHYERSVYRSLVEKFQQTSMTTQASLSLLNILQQLIVNFTLCGGMILATMRVLQANGSLGEFVAVNAYIINVFTPLNFLGTIYNMVVNAVVDMRSFGQLLAETSEVQDAAGAPDLDLRPRNAAMVVFEKVCFHYSKQPLGRSIKDVDFQIPRGGSLALVGTTGAGKTTVTRLLFRFYDTVSGRVLVNGQDVKTITQRSLRAAIGMVPQDVVLFNSTIAHNLRYGNVDQATQADIEKAAQSAQLDAFIAAQALGYETIVGERGLKLSGGEKQRLAIARCLVKDPPIVVLDEATSALDSETEQKIQQALNVLSASRTVIAIAHRLSTIKAYDEICVLQSGEIVERGSHEQLSGSAGHYSAMWKRQAAGIMDDAEESPSAGLNLESP</sequence>
<evidence type="ECO:0000256" key="9">
    <source>
        <dbReference type="SAM" id="Phobius"/>
    </source>
</evidence>
<dbReference type="FunFam" id="3.40.50.300:FF:000287">
    <property type="entry name" value="Multidrug ABC transporter ATP-binding protein"/>
    <property type="match status" value="1"/>
</dbReference>
<dbReference type="GO" id="GO:0016887">
    <property type="term" value="F:ATP hydrolysis activity"/>
    <property type="evidence" value="ECO:0007669"/>
    <property type="project" value="InterPro"/>
</dbReference>
<feature type="domain" description="ABC transporter" evidence="10">
    <location>
        <begin position="269"/>
        <end position="506"/>
    </location>
</feature>
<organism evidence="12 13">
    <name type="scientific">Effrenium voratum</name>
    <dbReference type="NCBI Taxonomy" id="2562239"/>
    <lineage>
        <taxon>Eukaryota</taxon>
        <taxon>Sar</taxon>
        <taxon>Alveolata</taxon>
        <taxon>Dinophyceae</taxon>
        <taxon>Suessiales</taxon>
        <taxon>Symbiodiniaceae</taxon>
        <taxon>Effrenium</taxon>
    </lineage>
</organism>
<dbReference type="InterPro" id="IPR039421">
    <property type="entry name" value="Type_1_exporter"/>
</dbReference>
<evidence type="ECO:0000256" key="3">
    <source>
        <dbReference type="ARBA" id="ARBA00022692"/>
    </source>
</evidence>
<evidence type="ECO:0000259" key="10">
    <source>
        <dbReference type="PROSITE" id="PS50893"/>
    </source>
</evidence>
<dbReference type="GO" id="GO:0140359">
    <property type="term" value="F:ABC-type transporter activity"/>
    <property type="evidence" value="ECO:0007669"/>
    <property type="project" value="InterPro"/>
</dbReference>
<dbReference type="InterPro" id="IPR011527">
    <property type="entry name" value="ABC1_TM_dom"/>
</dbReference>
<accession>A0AA36NFX4</accession>
<dbReference type="GO" id="GO:0016020">
    <property type="term" value="C:membrane"/>
    <property type="evidence" value="ECO:0007669"/>
    <property type="project" value="UniProtKB-SubCell"/>
</dbReference>
<dbReference type="SUPFAM" id="SSF52540">
    <property type="entry name" value="P-loop containing nucleoside triphosphate hydrolases"/>
    <property type="match status" value="1"/>
</dbReference>
<comment type="subcellular location">
    <subcellularLocation>
        <location evidence="1">Membrane</location>
        <topology evidence="1">Multi-pass membrane protein</topology>
    </subcellularLocation>
</comment>
<dbReference type="Gene3D" id="1.20.1560.10">
    <property type="entry name" value="ABC transporter type 1, transmembrane domain"/>
    <property type="match status" value="1"/>
</dbReference>
<dbReference type="InterPro" id="IPR017871">
    <property type="entry name" value="ABC_transporter-like_CS"/>
</dbReference>
<dbReference type="PANTHER" id="PTHR24221:SF503">
    <property type="entry name" value="MITOCHONDRIAL POTASSIUM CHANNEL ATP-BINDING SUBUNIT"/>
    <property type="match status" value="1"/>
</dbReference>
<evidence type="ECO:0000256" key="6">
    <source>
        <dbReference type="ARBA" id="ARBA00022989"/>
    </source>
</evidence>
<dbReference type="PROSITE" id="PS50893">
    <property type="entry name" value="ABC_TRANSPORTER_2"/>
    <property type="match status" value="1"/>
</dbReference>
<dbReference type="CDD" id="cd18560">
    <property type="entry name" value="ABC_6TM_ATM1_ABCB7_HMT1_ABCB6"/>
    <property type="match status" value="1"/>
</dbReference>
<reference evidence="12" key="1">
    <citation type="submission" date="2023-08" db="EMBL/GenBank/DDBJ databases">
        <authorList>
            <person name="Chen Y."/>
            <person name="Shah S."/>
            <person name="Dougan E. K."/>
            <person name="Thang M."/>
            <person name="Chan C."/>
        </authorList>
    </citation>
    <scope>NUCLEOTIDE SEQUENCE</scope>
</reference>
<comment type="caution">
    <text evidence="12">The sequence shown here is derived from an EMBL/GenBank/DDBJ whole genome shotgun (WGS) entry which is preliminary data.</text>
</comment>
<dbReference type="Proteomes" id="UP001178507">
    <property type="component" value="Unassembled WGS sequence"/>
</dbReference>
<evidence type="ECO:0000256" key="2">
    <source>
        <dbReference type="ARBA" id="ARBA00022448"/>
    </source>
</evidence>
<evidence type="ECO:0000256" key="7">
    <source>
        <dbReference type="ARBA" id="ARBA00023136"/>
    </source>
</evidence>
<dbReference type="InterPro" id="IPR036640">
    <property type="entry name" value="ABC1_TM_sf"/>
</dbReference>
<protein>
    <submittedName>
        <fullName evidence="12">Uncharacterized protein</fullName>
    </submittedName>
</protein>
<keyword evidence="4" id="KW-0547">Nucleotide-binding</keyword>
<comment type="similarity">
    <text evidence="8">Belongs to the ABC transporter superfamily. ABCB family. Heavy Metal importer (TC 3.A.1.210) subfamily.</text>
</comment>
<dbReference type="Pfam" id="PF00005">
    <property type="entry name" value="ABC_tran"/>
    <property type="match status" value="1"/>
</dbReference>
<dbReference type="Pfam" id="PF00664">
    <property type="entry name" value="ABC_membrane"/>
    <property type="match status" value="1"/>
</dbReference>
<dbReference type="InterPro" id="IPR003593">
    <property type="entry name" value="AAA+_ATPase"/>
</dbReference>
<evidence type="ECO:0000256" key="1">
    <source>
        <dbReference type="ARBA" id="ARBA00004141"/>
    </source>
</evidence>
<dbReference type="AlphaFoldDB" id="A0AA36NFX4"/>
<dbReference type="Gene3D" id="3.40.50.300">
    <property type="entry name" value="P-loop containing nucleotide triphosphate hydrolases"/>
    <property type="match status" value="1"/>
</dbReference>
<evidence type="ECO:0000313" key="13">
    <source>
        <dbReference type="Proteomes" id="UP001178507"/>
    </source>
</evidence>
<proteinExistence type="inferred from homology"/>
<keyword evidence="7 9" id="KW-0472">Membrane</keyword>
<evidence type="ECO:0000259" key="11">
    <source>
        <dbReference type="PROSITE" id="PS50929"/>
    </source>
</evidence>
<dbReference type="GO" id="GO:0005524">
    <property type="term" value="F:ATP binding"/>
    <property type="evidence" value="ECO:0007669"/>
    <property type="project" value="UniProtKB-KW"/>
</dbReference>
<dbReference type="InterPro" id="IPR003439">
    <property type="entry name" value="ABC_transporter-like_ATP-bd"/>
</dbReference>
<evidence type="ECO:0000256" key="4">
    <source>
        <dbReference type="ARBA" id="ARBA00022741"/>
    </source>
</evidence>
<feature type="transmembrane region" description="Helical" evidence="9">
    <location>
        <begin position="179"/>
        <end position="197"/>
    </location>
</feature>
<feature type="transmembrane region" description="Helical" evidence="9">
    <location>
        <begin position="89"/>
        <end position="110"/>
    </location>
</feature>
<evidence type="ECO:0000256" key="8">
    <source>
        <dbReference type="ARBA" id="ARBA00024363"/>
    </source>
</evidence>
<dbReference type="PROSITE" id="PS00211">
    <property type="entry name" value="ABC_TRANSPORTER_1"/>
    <property type="match status" value="1"/>
</dbReference>
<dbReference type="PROSITE" id="PS50929">
    <property type="entry name" value="ABC_TM1F"/>
    <property type="match status" value="1"/>
</dbReference>
<dbReference type="InterPro" id="IPR027417">
    <property type="entry name" value="P-loop_NTPase"/>
</dbReference>
<feature type="transmembrane region" description="Helical" evidence="9">
    <location>
        <begin position="62"/>
        <end position="83"/>
    </location>
</feature>
<keyword evidence="2" id="KW-0813">Transport</keyword>
<name>A0AA36NFX4_9DINO</name>
<dbReference type="PANTHER" id="PTHR24221">
    <property type="entry name" value="ATP-BINDING CASSETTE SUB-FAMILY B"/>
    <property type="match status" value="1"/>
</dbReference>
<feature type="domain" description="ABC transmembrane type-1" evidence="11">
    <location>
        <begin position="1"/>
        <end position="232"/>
    </location>
</feature>
<dbReference type="SUPFAM" id="SSF90123">
    <property type="entry name" value="ABC transporter transmembrane region"/>
    <property type="match status" value="1"/>
</dbReference>
<evidence type="ECO:0000256" key="5">
    <source>
        <dbReference type="ARBA" id="ARBA00022840"/>
    </source>
</evidence>
<evidence type="ECO:0000313" key="12">
    <source>
        <dbReference type="EMBL" id="CAJ1411230.1"/>
    </source>
</evidence>
<dbReference type="EMBL" id="CAUJNA010003863">
    <property type="protein sequence ID" value="CAJ1411230.1"/>
    <property type="molecule type" value="Genomic_DNA"/>
</dbReference>
<keyword evidence="6 9" id="KW-1133">Transmembrane helix</keyword>
<keyword evidence="3 9" id="KW-0812">Transmembrane</keyword>
<keyword evidence="5" id="KW-0067">ATP-binding</keyword>
<dbReference type="SMART" id="SM00382">
    <property type="entry name" value="AAA"/>
    <property type="match status" value="1"/>
</dbReference>
<keyword evidence="13" id="KW-1185">Reference proteome</keyword>